<feature type="region of interest" description="Disordered" evidence="1">
    <location>
        <begin position="184"/>
        <end position="234"/>
    </location>
</feature>
<keyword evidence="2" id="KW-0472">Membrane</keyword>
<feature type="compositionally biased region" description="Low complexity" evidence="1">
    <location>
        <begin position="187"/>
        <end position="196"/>
    </location>
</feature>
<comment type="caution">
    <text evidence="3">The sequence shown here is derived from an EMBL/GenBank/DDBJ whole genome shotgun (WGS) entry which is preliminary data.</text>
</comment>
<organism evidence="3 4">
    <name type="scientific">Herbiconiux moechotypicola</name>
    <dbReference type="NCBI Taxonomy" id="637393"/>
    <lineage>
        <taxon>Bacteria</taxon>
        <taxon>Bacillati</taxon>
        <taxon>Actinomycetota</taxon>
        <taxon>Actinomycetes</taxon>
        <taxon>Micrococcales</taxon>
        <taxon>Microbacteriaceae</taxon>
        <taxon>Herbiconiux</taxon>
    </lineage>
</organism>
<evidence type="ECO:0008006" key="5">
    <source>
        <dbReference type="Google" id="ProtNLM"/>
    </source>
</evidence>
<feature type="transmembrane region" description="Helical" evidence="2">
    <location>
        <begin position="242"/>
        <end position="262"/>
    </location>
</feature>
<name>A0ABN3E4J0_9MICO</name>
<proteinExistence type="predicted"/>
<keyword evidence="2" id="KW-1133">Transmembrane helix</keyword>
<gene>
    <name evidence="3" type="ORF">GCM10009851_37220</name>
</gene>
<keyword evidence="4" id="KW-1185">Reference proteome</keyword>
<evidence type="ECO:0000313" key="4">
    <source>
        <dbReference type="Proteomes" id="UP001500929"/>
    </source>
</evidence>
<accession>A0ABN3E4J0</accession>
<dbReference type="EMBL" id="BAAAQY010000014">
    <property type="protein sequence ID" value="GAA2248375.1"/>
    <property type="molecule type" value="Genomic_DNA"/>
</dbReference>
<protein>
    <recommendedName>
        <fullName evidence="5">LPXTG cell wall anchor domain-containing protein</fullName>
    </recommendedName>
</protein>
<keyword evidence="2" id="KW-0812">Transmembrane</keyword>
<evidence type="ECO:0000256" key="1">
    <source>
        <dbReference type="SAM" id="MobiDB-lite"/>
    </source>
</evidence>
<dbReference type="Proteomes" id="UP001500929">
    <property type="component" value="Unassembled WGS sequence"/>
</dbReference>
<evidence type="ECO:0000313" key="3">
    <source>
        <dbReference type="EMBL" id="GAA2248375.1"/>
    </source>
</evidence>
<evidence type="ECO:0000256" key="2">
    <source>
        <dbReference type="SAM" id="Phobius"/>
    </source>
</evidence>
<sequence length="270" mass="27386">MRTGERRDRGGVERGLMRVRGMHVEGSVRVRGDRMREHGNRATRMRRVGVAVVTGWAALTAALVPATAATAATAAGSSLPVPETVVSLELPGTAESAWVELEQAGLSADDVSIETATNDDDWLVLAVTPTTFGLHGEIETDGSEALRVRVRLLGDTAGIRPDLAVTGFDAAGTVVAAHDERLDLEAEPSSPGTPSSPGAPEPAPTGQPGEGSDPGSGSAPSTEVSTAPDGGSSVLGATGLAAAPWAIAAVLLVAGGVAVVLVRRRRGGAR</sequence>
<reference evidence="3 4" key="1">
    <citation type="journal article" date="2019" name="Int. J. Syst. Evol. Microbiol.">
        <title>The Global Catalogue of Microorganisms (GCM) 10K type strain sequencing project: providing services to taxonomists for standard genome sequencing and annotation.</title>
        <authorList>
            <consortium name="The Broad Institute Genomics Platform"/>
            <consortium name="The Broad Institute Genome Sequencing Center for Infectious Disease"/>
            <person name="Wu L."/>
            <person name="Ma J."/>
        </authorList>
    </citation>
    <scope>NUCLEOTIDE SEQUENCE [LARGE SCALE GENOMIC DNA]</scope>
    <source>
        <strain evidence="3 4">JCM 16117</strain>
    </source>
</reference>